<dbReference type="Proteomes" id="UP000230007">
    <property type="component" value="Unassembled WGS sequence"/>
</dbReference>
<evidence type="ECO:0000256" key="1">
    <source>
        <dbReference type="SAM" id="Coils"/>
    </source>
</evidence>
<keyword evidence="2" id="KW-1133">Transmembrane helix</keyword>
<feature type="transmembrane region" description="Helical" evidence="2">
    <location>
        <begin position="46"/>
        <end position="65"/>
    </location>
</feature>
<keyword evidence="1" id="KW-0175">Coiled coil</keyword>
<comment type="caution">
    <text evidence="3">The sequence shown here is derived from an EMBL/GenBank/DDBJ whole genome shotgun (WGS) entry which is preliminary data.</text>
</comment>
<proteinExistence type="predicted"/>
<feature type="transmembrane region" description="Helical" evidence="2">
    <location>
        <begin position="20"/>
        <end position="40"/>
    </location>
</feature>
<sequence length="161" mass="18202">MIYWLGKKSMVMTKWIGTPASLVVHTLIFAVAFILPFFGVFSIDEILLILTTLVSLEAIYLAIFIQMTINRQTKQIEDVGENIEGIQEEVEDLGEDVQEISKDVEDISEDIDKIQEEQRAEDGSDEEKTRATLDSIETSLQRIIGEIEGIKARSNNHTNNN</sequence>
<keyword evidence="2" id="KW-0812">Transmembrane</keyword>
<dbReference type="AlphaFoldDB" id="A0A2H0AKM1"/>
<name>A0A2H0AKM1_9BACT</name>
<feature type="coiled-coil region" evidence="1">
    <location>
        <begin position="69"/>
        <end position="117"/>
    </location>
</feature>
<evidence type="ECO:0000313" key="4">
    <source>
        <dbReference type="Proteomes" id="UP000230007"/>
    </source>
</evidence>
<dbReference type="Gene3D" id="1.20.1480.30">
    <property type="entry name" value="Designed four-helix bundle protein"/>
    <property type="match status" value="1"/>
</dbReference>
<keyword evidence="2" id="KW-0472">Membrane</keyword>
<gene>
    <name evidence="3" type="ORF">COX15_01900</name>
</gene>
<reference evidence="3 4" key="1">
    <citation type="submission" date="2017-09" db="EMBL/GenBank/DDBJ databases">
        <title>Depth-based differentiation of microbial function through sediment-hosted aquifers and enrichment of novel symbionts in the deep terrestrial subsurface.</title>
        <authorList>
            <person name="Probst A.J."/>
            <person name="Ladd B."/>
            <person name="Jarett J.K."/>
            <person name="Geller-Mcgrath D.E."/>
            <person name="Sieber C.M."/>
            <person name="Emerson J.B."/>
            <person name="Anantharaman K."/>
            <person name="Thomas B.C."/>
            <person name="Malmstrom R."/>
            <person name="Stieglmeier M."/>
            <person name="Klingl A."/>
            <person name="Woyke T."/>
            <person name="Ryan C.M."/>
            <person name="Banfield J.F."/>
        </authorList>
    </citation>
    <scope>NUCLEOTIDE SEQUENCE [LARGE SCALE GENOMIC DNA]</scope>
    <source>
        <strain evidence="3">CG23_combo_of_CG06-09_8_20_14_all_42_19</strain>
    </source>
</reference>
<dbReference type="EMBL" id="PCSK01000043">
    <property type="protein sequence ID" value="PIP45934.1"/>
    <property type="molecule type" value="Genomic_DNA"/>
</dbReference>
<accession>A0A2H0AKM1</accession>
<evidence type="ECO:0000256" key="2">
    <source>
        <dbReference type="SAM" id="Phobius"/>
    </source>
</evidence>
<organism evidence="3 4">
    <name type="scientific">Candidatus Colwellbacteria bacterium CG23_combo_of_CG06-09_8_20_14_all_42_19</name>
    <dbReference type="NCBI Taxonomy" id="1974541"/>
    <lineage>
        <taxon>Bacteria</taxon>
        <taxon>Candidatus Colwelliibacteriota</taxon>
    </lineage>
</organism>
<evidence type="ECO:0000313" key="3">
    <source>
        <dbReference type="EMBL" id="PIP45934.1"/>
    </source>
</evidence>
<protein>
    <submittedName>
        <fullName evidence="3">Uncharacterized protein</fullName>
    </submittedName>
</protein>